<dbReference type="Pfam" id="PF08240">
    <property type="entry name" value="ADH_N"/>
    <property type="match status" value="1"/>
</dbReference>
<evidence type="ECO:0000313" key="10">
    <source>
        <dbReference type="EMBL" id="KAE9994260.1"/>
    </source>
</evidence>
<protein>
    <recommendedName>
        <fullName evidence="9">Enoyl reductase (ER) domain-containing protein</fullName>
    </recommendedName>
</protein>
<dbReference type="InterPro" id="IPR002328">
    <property type="entry name" value="ADH_Zn_CS"/>
</dbReference>
<sequence length="387" mass="41459">MTTPVPVNELAELKVNDSKNNKSFVLEKQGVFGFEDRPFPSLRSSRDVLVRIEATGICGSDVHYWQHGRIGNYVVEKPIVLGHESAGVVEVCGPDVKGLAVGDRIALEPGVGCTTCKFCRSGKYNLCSAMRFAATPPFDGTLSTFYSLPEECCFKLPDHVPFEQGALLEPLAVAVHCSRLADIKPGSSLVVFGAGPIGLLVCAVGRAFGASSITCVDIVDSRLEFALNYAASRTYRMRGDELTLSQETIQSRLGLEGGPDIVIEATGAAPCIDCGIQALRRGGTFVQAGLGKPVVEFPLGQVCDKEISLKGSFRYGPGDYALALELLQSGKVSVKELITHRFDFEDAERAFNVVRDREGIKTIIRGPTVPDVSSESAAANVVDGARL</sequence>
<comment type="similarity">
    <text evidence="3 8">Belongs to the zinc-containing alcohol dehydrogenase family.</text>
</comment>
<dbReference type="InterPro" id="IPR013149">
    <property type="entry name" value="ADH-like_C"/>
</dbReference>
<organism evidence="10 11">
    <name type="scientific">Venturia inaequalis</name>
    <name type="common">Apple scab fungus</name>
    <dbReference type="NCBI Taxonomy" id="5025"/>
    <lineage>
        <taxon>Eukaryota</taxon>
        <taxon>Fungi</taxon>
        <taxon>Dikarya</taxon>
        <taxon>Ascomycota</taxon>
        <taxon>Pezizomycotina</taxon>
        <taxon>Dothideomycetes</taxon>
        <taxon>Pleosporomycetidae</taxon>
        <taxon>Venturiales</taxon>
        <taxon>Venturiaceae</taxon>
        <taxon>Venturia</taxon>
    </lineage>
</organism>
<dbReference type="SMART" id="SM00829">
    <property type="entry name" value="PKS_ER"/>
    <property type="match status" value="1"/>
</dbReference>
<gene>
    <name evidence="10" type="ORF">EG327_000105</name>
</gene>
<keyword evidence="11" id="KW-1185">Reference proteome</keyword>
<evidence type="ECO:0000256" key="6">
    <source>
        <dbReference type="ARBA" id="ARBA00023002"/>
    </source>
</evidence>
<dbReference type="FunFam" id="3.40.50.720:FF:000068">
    <property type="entry name" value="Sorbitol dehydrogenase"/>
    <property type="match status" value="1"/>
</dbReference>
<dbReference type="GO" id="GO:0003939">
    <property type="term" value="F:L-iditol 2-dehydrogenase (NAD+) activity"/>
    <property type="evidence" value="ECO:0007669"/>
    <property type="project" value="TreeGrafter"/>
</dbReference>
<evidence type="ECO:0000256" key="5">
    <source>
        <dbReference type="ARBA" id="ARBA00022833"/>
    </source>
</evidence>
<evidence type="ECO:0000259" key="9">
    <source>
        <dbReference type="SMART" id="SM00829"/>
    </source>
</evidence>
<dbReference type="AlphaFoldDB" id="A0A8H3VU96"/>
<accession>A0A8H3VU96</accession>
<dbReference type="SUPFAM" id="SSF50129">
    <property type="entry name" value="GroES-like"/>
    <property type="match status" value="1"/>
</dbReference>
<dbReference type="Gene3D" id="3.40.50.720">
    <property type="entry name" value="NAD(P)-binding Rossmann-like Domain"/>
    <property type="match status" value="1"/>
</dbReference>
<feature type="domain" description="Enoyl reductase (ER)" evidence="9">
    <location>
        <begin position="30"/>
        <end position="364"/>
    </location>
</feature>
<dbReference type="GO" id="GO:0008270">
    <property type="term" value="F:zinc ion binding"/>
    <property type="evidence" value="ECO:0007669"/>
    <property type="project" value="InterPro"/>
</dbReference>
<dbReference type="Gene3D" id="3.90.180.10">
    <property type="entry name" value="Medium-chain alcohol dehydrogenases, catalytic domain"/>
    <property type="match status" value="1"/>
</dbReference>
<evidence type="ECO:0000313" key="11">
    <source>
        <dbReference type="Proteomes" id="UP000490939"/>
    </source>
</evidence>
<reference evidence="10 11" key="1">
    <citation type="submission" date="2019-07" db="EMBL/GenBank/DDBJ databases">
        <title>Venturia inaequalis Genome Resource.</title>
        <authorList>
            <person name="Lichtner F.J."/>
        </authorList>
    </citation>
    <scope>NUCLEOTIDE SEQUENCE [LARGE SCALE GENOMIC DNA]</scope>
    <source>
        <strain evidence="10 11">DMI_063113</strain>
    </source>
</reference>
<dbReference type="InterPro" id="IPR013154">
    <property type="entry name" value="ADH-like_N"/>
</dbReference>
<evidence type="ECO:0000256" key="7">
    <source>
        <dbReference type="ARBA" id="ARBA00023027"/>
    </source>
</evidence>
<comment type="caution">
    <text evidence="10">The sequence shown here is derived from an EMBL/GenBank/DDBJ whole genome shotgun (WGS) entry which is preliminary data.</text>
</comment>
<dbReference type="CDD" id="cd05285">
    <property type="entry name" value="sorbitol_DH"/>
    <property type="match status" value="1"/>
</dbReference>
<evidence type="ECO:0000256" key="2">
    <source>
        <dbReference type="ARBA" id="ARBA00004921"/>
    </source>
</evidence>
<keyword evidence="5 8" id="KW-0862">Zinc</keyword>
<evidence type="ECO:0000256" key="3">
    <source>
        <dbReference type="ARBA" id="ARBA00008072"/>
    </source>
</evidence>
<keyword evidence="7" id="KW-0520">NAD</keyword>
<evidence type="ECO:0000256" key="8">
    <source>
        <dbReference type="RuleBase" id="RU361277"/>
    </source>
</evidence>
<comment type="pathway">
    <text evidence="2">Carbohydrate degradation.</text>
</comment>
<dbReference type="PANTHER" id="PTHR43161:SF3">
    <property type="entry name" value="D-XYLULOSE REDUCTASE"/>
    <property type="match status" value="1"/>
</dbReference>
<evidence type="ECO:0000256" key="4">
    <source>
        <dbReference type="ARBA" id="ARBA00022723"/>
    </source>
</evidence>
<keyword evidence="4 8" id="KW-0479">Metal-binding</keyword>
<name>A0A8H3VU96_VENIN</name>
<dbReference type="InterPro" id="IPR045306">
    <property type="entry name" value="SDH-like"/>
</dbReference>
<dbReference type="PANTHER" id="PTHR43161">
    <property type="entry name" value="SORBITOL DEHYDROGENASE"/>
    <property type="match status" value="1"/>
</dbReference>
<dbReference type="EMBL" id="WNWR01000010">
    <property type="protein sequence ID" value="KAE9994260.1"/>
    <property type="molecule type" value="Genomic_DNA"/>
</dbReference>
<dbReference type="Pfam" id="PF00107">
    <property type="entry name" value="ADH_zinc_N"/>
    <property type="match status" value="1"/>
</dbReference>
<dbReference type="SUPFAM" id="SSF51735">
    <property type="entry name" value="NAD(P)-binding Rossmann-fold domains"/>
    <property type="match status" value="1"/>
</dbReference>
<evidence type="ECO:0000256" key="1">
    <source>
        <dbReference type="ARBA" id="ARBA00001947"/>
    </source>
</evidence>
<dbReference type="PROSITE" id="PS00059">
    <property type="entry name" value="ADH_ZINC"/>
    <property type="match status" value="1"/>
</dbReference>
<dbReference type="InterPro" id="IPR011032">
    <property type="entry name" value="GroES-like_sf"/>
</dbReference>
<dbReference type="Proteomes" id="UP000490939">
    <property type="component" value="Unassembled WGS sequence"/>
</dbReference>
<dbReference type="InterPro" id="IPR036291">
    <property type="entry name" value="NAD(P)-bd_dom_sf"/>
</dbReference>
<keyword evidence="6" id="KW-0560">Oxidoreductase</keyword>
<proteinExistence type="inferred from homology"/>
<dbReference type="InterPro" id="IPR020843">
    <property type="entry name" value="ER"/>
</dbReference>
<comment type="cofactor">
    <cofactor evidence="1 8">
        <name>Zn(2+)</name>
        <dbReference type="ChEBI" id="CHEBI:29105"/>
    </cofactor>
</comment>
<dbReference type="GO" id="GO:0006062">
    <property type="term" value="P:sorbitol catabolic process"/>
    <property type="evidence" value="ECO:0007669"/>
    <property type="project" value="TreeGrafter"/>
</dbReference>